<dbReference type="InterPro" id="IPR005069">
    <property type="entry name" value="Nucl-diP-sugar_transferase"/>
</dbReference>
<dbReference type="AlphaFoldDB" id="A0AAD7PPV4"/>
<feature type="transmembrane region" description="Helical" evidence="1">
    <location>
        <begin position="36"/>
        <end position="55"/>
    </location>
</feature>
<dbReference type="EMBL" id="JARAOO010000007">
    <property type="protein sequence ID" value="KAJ7962490.1"/>
    <property type="molecule type" value="Genomic_DNA"/>
</dbReference>
<evidence type="ECO:0000259" key="2">
    <source>
        <dbReference type="Pfam" id="PF03407"/>
    </source>
</evidence>
<dbReference type="KEGG" id="qsa:O6P43_017705"/>
<name>A0AAD7PPV4_QUISA</name>
<evidence type="ECO:0000313" key="3">
    <source>
        <dbReference type="EMBL" id="KAJ7962490.1"/>
    </source>
</evidence>
<evidence type="ECO:0000256" key="1">
    <source>
        <dbReference type="SAM" id="Phobius"/>
    </source>
</evidence>
<dbReference type="Proteomes" id="UP001163823">
    <property type="component" value="Chromosome 7"/>
</dbReference>
<protein>
    <submittedName>
        <fullName evidence="3">Glycosyltransferase</fullName>
    </submittedName>
</protein>
<organism evidence="3 4">
    <name type="scientific">Quillaja saponaria</name>
    <name type="common">Soap bark tree</name>
    <dbReference type="NCBI Taxonomy" id="32244"/>
    <lineage>
        <taxon>Eukaryota</taxon>
        <taxon>Viridiplantae</taxon>
        <taxon>Streptophyta</taxon>
        <taxon>Embryophyta</taxon>
        <taxon>Tracheophyta</taxon>
        <taxon>Spermatophyta</taxon>
        <taxon>Magnoliopsida</taxon>
        <taxon>eudicotyledons</taxon>
        <taxon>Gunneridae</taxon>
        <taxon>Pentapetalae</taxon>
        <taxon>rosids</taxon>
        <taxon>fabids</taxon>
        <taxon>Fabales</taxon>
        <taxon>Quillajaceae</taxon>
        <taxon>Quillaja</taxon>
    </lineage>
</organism>
<reference evidence="3" key="1">
    <citation type="journal article" date="2023" name="Science">
        <title>Elucidation of the pathway for biosynthesis of saponin adjuvants from the soapbark tree.</title>
        <authorList>
            <person name="Reed J."/>
            <person name="Orme A."/>
            <person name="El-Demerdash A."/>
            <person name="Owen C."/>
            <person name="Martin L.B.B."/>
            <person name="Misra R.C."/>
            <person name="Kikuchi S."/>
            <person name="Rejzek M."/>
            <person name="Martin A.C."/>
            <person name="Harkess A."/>
            <person name="Leebens-Mack J."/>
            <person name="Louveau T."/>
            <person name="Stephenson M.J."/>
            <person name="Osbourn A."/>
        </authorList>
    </citation>
    <scope>NUCLEOTIDE SEQUENCE</scope>
    <source>
        <strain evidence="3">S10</strain>
    </source>
</reference>
<comment type="caution">
    <text evidence="3">The sequence shown here is derived from an EMBL/GenBank/DDBJ whole genome shotgun (WGS) entry which is preliminary data.</text>
</comment>
<dbReference type="Pfam" id="PF03407">
    <property type="entry name" value="Nucleotid_trans"/>
    <property type="match status" value="1"/>
</dbReference>
<dbReference type="GO" id="GO:0035252">
    <property type="term" value="F:UDP-xylosyltransferase activity"/>
    <property type="evidence" value="ECO:0007669"/>
    <property type="project" value="TreeGrafter"/>
</dbReference>
<feature type="domain" description="Nucleotide-diphospho-sugar transferase" evidence="2">
    <location>
        <begin position="115"/>
        <end position="313"/>
    </location>
</feature>
<proteinExistence type="predicted"/>
<sequence>MSLGFLRRRPTHDPDPFPLAISPLSSLISQRPVSNFSLFILLFLILELGVFLVWVDKPESLSSSNKPAITKWHDYTLIQAVSFVAKNGTVIVCAVSQPYLPFLNNWLISITRQKHQNKVLVIAEDYGTLDKVNGRWPGHAVLIPPALDAQTTHKFGSKDFINFAARRPRHLLQILELGYNVMYNDVDMVWLADPFPYLLGIHDIYFTDDMAAVKPLNHSHDFPSRGKNGQTYELQIQPWSNSKGNKSNYDQSAFNWALKKTAREADLYLLPQAAFPPGRLFFKNKTWVKETKGKHVIIHNDYITSSEKKIKRFRQFGLWLVDDHSIESPLGKL</sequence>
<gene>
    <name evidence="3" type="ORF">O6P43_017705</name>
</gene>
<keyword evidence="1" id="KW-0472">Membrane</keyword>
<dbReference type="GO" id="GO:0010306">
    <property type="term" value="P:rhamnogalacturonan II biosynthetic process"/>
    <property type="evidence" value="ECO:0007669"/>
    <property type="project" value="TreeGrafter"/>
</dbReference>
<keyword evidence="4" id="KW-1185">Reference proteome</keyword>
<dbReference type="InterPro" id="IPR052636">
    <property type="entry name" value="UDP-D-xylose:L-fucose_XylT"/>
</dbReference>
<evidence type="ECO:0000313" key="4">
    <source>
        <dbReference type="Proteomes" id="UP001163823"/>
    </source>
</evidence>
<dbReference type="GO" id="GO:0005794">
    <property type="term" value="C:Golgi apparatus"/>
    <property type="evidence" value="ECO:0007669"/>
    <property type="project" value="TreeGrafter"/>
</dbReference>
<keyword evidence="1" id="KW-1133">Transmembrane helix</keyword>
<dbReference type="PANTHER" id="PTHR47032">
    <property type="entry name" value="UDP-D-XYLOSE:L-FUCOSE ALPHA-1,3-D-XYLOSYLTRANSFERASE-RELATED"/>
    <property type="match status" value="1"/>
</dbReference>
<accession>A0AAD7PPV4</accession>
<dbReference type="PANTHER" id="PTHR47032:SF1">
    <property type="entry name" value="UDP-D-XYLOSE:L-FUCOSE ALPHA-1,3-D-XYLOSYLTRANSFERASE-RELATED"/>
    <property type="match status" value="1"/>
</dbReference>
<keyword evidence="1" id="KW-0812">Transmembrane</keyword>